<reference evidence="2 3" key="1">
    <citation type="submission" date="2019-07" db="EMBL/GenBank/DDBJ databases">
        <title>Ln-dependent methylotrophs.</title>
        <authorList>
            <person name="Tani A."/>
        </authorList>
    </citation>
    <scope>NUCLEOTIDE SEQUENCE [LARGE SCALE GENOMIC DNA]</scope>
    <source>
        <strain evidence="2 3">SM12</strain>
    </source>
</reference>
<dbReference type="Proteomes" id="UP000316801">
    <property type="component" value="Unassembled WGS sequence"/>
</dbReference>
<accession>A0A549T236</accession>
<evidence type="ECO:0000256" key="1">
    <source>
        <dbReference type="ARBA" id="ARBA00022649"/>
    </source>
</evidence>
<evidence type="ECO:0000313" key="3">
    <source>
        <dbReference type="Proteomes" id="UP000316801"/>
    </source>
</evidence>
<dbReference type="AlphaFoldDB" id="A0A549T236"/>
<sequence length="96" mass="11107">MKIVVLPEAREDLIRLRSFLLVRNPLAAQKAMLAIRGGFFRLRDTPKLGVEVEGRPGERQFFIPFGAGAYVLRYRLDEARDTLIVVRIWHGRESRD</sequence>
<dbReference type="Pfam" id="PF05016">
    <property type="entry name" value="ParE_toxin"/>
    <property type="match status" value="1"/>
</dbReference>
<dbReference type="Gene3D" id="3.30.2310.20">
    <property type="entry name" value="RelE-like"/>
    <property type="match status" value="1"/>
</dbReference>
<keyword evidence="3" id="KW-1185">Reference proteome</keyword>
<gene>
    <name evidence="2" type="ORF">FNA46_18950</name>
</gene>
<organism evidence="2 3">
    <name type="scientific">Rhizobium straminoryzae</name>
    <dbReference type="NCBI Taxonomy" id="1387186"/>
    <lineage>
        <taxon>Bacteria</taxon>
        <taxon>Pseudomonadati</taxon>
        <taxon>Pseudomonadota</taxon>
        <taxon>Alphaproteobacteria</taxon>
        <taxon>Hyphomicrobiales</taxon>
        <taxon>Rhizobiaceae</taxon>
        <taxon>Rhizobium/Agrobacterium group</taxon>
        <taxon>Rhizobium</taxon>
    </lineage>
</organism>
<name>A0A549T236_9HYPH</name>
<dbReference type="EMBL" id="VJMG01000059">
    <property type="protein sequence ID" value="TRL35939.1"/>
    <property type="molecule type" value="Genomic_DNA"/>
</dbReference>
<evidence type="ECO:0000313" key="2">
    <source>
        <dbReference type="EMBL" id="TRL35939.1"/>
    </source>
</evidence>
<proteinExistence type="predicted"/>
<dbReference type="InterPro" id="IPR035093">
    <property type="entry name" value="RelE/ParE_toxin_dom_sf"/>
</dbReference>
<dbReference type="InterPro" id="IPR007712">
    <property type="entry name" value="RelE/ParE_toxin"/>
</dbReference>
<protein>
    <submittedName>
        <fullName evidence="2">Type II toxin-antitoxin system RelE/ParE family toxin</fullName>
    </submittedName>
</protein>
<comment type="caution">
    <text evidence="2">The sequence shown here is derived from an EMBL/GenBank/DDBJ whole genome shotgun (WGS) entry which is preliminary data.</text>
</comment>
<keyword evidence="1" id="KW-1277">Toxin-antitoxin system</keyword>
<dbReference type="RefSeq" id="WP_143126775.1">
    <property type="nucleotide sequence ID" value="NZ_VJMG01000059.1"/>
</dbReference>